<proteinExistence type="predicted"/>
<comment type="caution">
    <text evidence="1">The sequence shown here is derived from an EMBL/GenBank/DDBJ whole genome shotgun (WGS) entry which is preliminary data.</text>
</comment>
<name>A0AAU9NFL9_9ASTR</name>
<evidence type="ECO:0000313" key="1">
    <source>
        <dbReference type="EMBL" id="CAH1436673.1"/>
    </source>
</evidence>
<dbReference type="InterPro" id="IPR040249">
    <property type="entry name" value="Ricin_B-like_lectin_EULS3-like"/>
</dbReference>
<dbReference type="PANTHER" id="PTHR31257">
    <property type="entry name" value="RICIN B-LIKE LECTIN EULS3"/>
    <property type="match status" value="1"/>
</dbReference>
<protein>
    <submittedName>
        <fullName evidence="1">Uncharacterized protein</fullName>
    </submittedName>
</protein>
<dbReference type="AlphaFoldDB" id="A0AAU9NFL9"/>
<sequence>MINYLPHLHHAWRETTVCHHCRNLTVVFVTRATIITEKILKIYMDNKPTYRVYTKAKTDFSLTIRNGKVILAPSLTYLILFKHMMSLLLLQISSLICLTSKKHWVKDDKFGKNIKDEEGFSSFALVQLTKYNPDELDVTVLWTNGCSLGDGLDHSPLLILCSENLMSG</sequence>
<keyword evidence="2" id="KW-1185">Reference proteome</keyword>
<accession>A0AAU9NFL9</accession>
<dbReference type="Proteomes" id="UP001157418">
    <property type="component" value="Unassembled WGS sequence"/>
</dbReference>
<organism evidence="1 2">
    <name type="scientific">Lactuca virosa</name>
    <dbReference type="NCBI Taxonomy" id="75947"/>
    <lineage>
        <taxon>Eukaryota</taxon>
        <taxon>Viridiplantae</taxon>
        <taxon>Streptophyta</taxon>
        <taxon>Embryophyta</taxon>
        <taxon>Tracheophyta</taxon>
        <taxon>Spermatophyta</taxon>
        <taxon>Magnoliopsida</taxon>
        <taxon>eudicotyledons</taxon>
        <taxon>Gunneridae</taxon>
        <taxon>Pentapetalae</taxon>
        <taxon>asterids</taxon>
        <taxon>campanulids</taxon>
        <taxon>Asterales</taxon>
        <taxon>Asteraceae</taxon>
        <taxon>Cichorioideae</taxon>
        <taxon>Cichorieae</taxon>
        <taxon>Lactucinae</taxon>
        <taxon>Lactuca</taxon>
    </lineage>
</organism>
<dbReference type="EMBL" id="CAKMRJ010004445">
    <property type="protein sequence ID" value="CAH1436673.1"/>
    <property type="molecule type" value="Genomic_DNA"/>
</dbReference>
<evidence type="ECO:0000313" key="2">
    <source>
        <dbReference type="Proteomes" id="UP001157418"/>
    </source>
</evidence>
<gene>
    <name evidence="1" type="ORF">LVIROSA_LOCUS23035</name>
</gene>
<dbReference type="PANTHER" id="PTHR31257:SF2">
    <property type="entry name" value="RICIN B-LIKE LECTIN EULS3"/>
    <property type="match status" value="1"/>
</dbReference>
<reference evidence="1 2" key="1">
    <citation type="submission" date="2022-01" db="EMBL/GenBank/DDBJ databases">
        <authorList>
            <person name="Xiong W."/>
            <person name="Schranz E."/>
        </authorList>
    </citation>
    <scope>NUCLEOTIDE SEQUENCE [LARGE SCALE GENOMIC DNA]</scope>
</reference>